<feature type="compositionally biased region" description="Low complexity" evidence="1">
    <location>
        <begin position="418"/>
        <end position="430"/>
    </location>
</feature>
<protein>
    <submittedName>
        <fullName evidence="3">Uncharacterized protein</fullName>
    </submittedName>
</protein>
<proteinExistence type="predicted"/>
<feature type="transmembrane region" description="Helical" evidence="2">
    <location>
        <begin position="262"/>
        <end position="282"/>
    </location>
</feature>
<keyword evidence="2" id="KW-0812">Transmembrane</keyword>
<feature type="region of interest" description="Disordered" evidence="1">
    <location>
        <begin position="409"/>
        <end position="430"/>
    </location>
</feature>
<dbReference type="STRING" id="394096.DB31_0006"/>
<evidence type="ECO:0000313" key="3">
    <source>
        <dbReference type="EMBL" id="KFE71745.1"/>
    </source>
</evidence>
<evidence type="ECO:0000256" key="1">
    <source>
        <dbReference type="SAM" id="MobiDB-lite"/>
    </source>
</evidence>
<accession>A0A085WVN2</accession>
<evidence type="ECO:0000256" key="2">
    <source>
        <dbReference type="SAM" id="Phobius"/>
    </source>
</evidence>
<feature type="transmembrane region" description="Helical" evidence="2">
    <location>
        <begin position="288"/>
        <end position="307"/>
    </location>
</feature>
<feature type="compositionally biased region" description="Basic and acidic residues" evidence="1">
    <location>
        <begin position="83"/>
        <end position="94"/>
    </location>
</feature>
<feature type="region of interest" description="Disordered" evidence="1">
    <location>
        <begin position="83"/>
        <end position="122"/>
    </location>
</feature>
<reference evidence="3 4" key="1">
    <citation type="submission" date="2014-04" db="EMBL/GenBank/DDBJ databases">
        <title>Genome assembly of Hyalangium minutum DSM 14724.</title>
        <authorList>
            <person name="Sharma G."/>
            <person name="Subramanian S."/>
        </authorList>
    </citation>
    <scope>NUCLEOTIDE SEQUENCE [LARGE SCALE GENOMIC DNA]</scope>
    <source>
        <strain evidence="3 4">DSM 14724</strain>
    </source>
</reference>
<gene>
    <name evidence="3" type="ORF">DB31_0006</name>
</gene>
<dbReference type="PATRIC" id="fig|394096.3.peg.7"/>
<dbReference type="AlphaFoldDB" id="A0A085WVN2"/>
<comment type="caution">
    <text evidence="3">The sequence shown here is derived from an EMBL/GenBank/DDBJ whole genome shotgun (WGS) entry which is preliminary data.</text>
</comment>
<organism evidence="3 4">
    <name type="scientific">Hyalangium minutum</name>
    <dbReference type="NCBI Taxonomy" id="394096"/>
    <lineage>
        <taxon>Bacteria</taxon>
        <taxon>Pseudomonadati</taxon>
        <taxon>Myxococcota</taxon>
        <taxon>Myxococcia</taxon>
        <taxon>Myxococcales</taxon>
        <taxon>Cystobacterineae</taxon>
        <taxon>Archangiaceae</taxon>
        <taxon>Hyalangium</taxon>
    </lineage>
</organism>
<evidence type="ECO:0000313" key="4">
    <source>
        <dbReference type="Proteomes" id="UP000028725"/>
    </source>
</evidence>
<name>A0A085WVN2_9BACT</name>
<sequence>MGRAAEVAQNMWDDVRQGTQHFQKWEMPPPGHRVRQFFHGMAIPLHLLRALWADPVARRQYLRVGVTQALAVLLLSIPLLPSRKKDHEPTERRRYSLSFGDAGEDDAEQEPERQRFHQEMERKAAELKAKVREASGGVQATTGERARAVAEAVKELAEVAKAEARERQALVEATKREQEQEQERGPIDRLLGRIDQEVQFWVTVFGIMQLVQWVVIALSRDYHDSISREASLRTALEPEDGPLTPRVRLDVPWMRKKVSRRIRAFVVFIVGMPVLYGLTAAFPIRHELMAVLVPAWSAYWLVVFTTARSAYAWKDAAPRAPWFLRGWRWLTTRVPGFRWGFLQRYGDFWTRRTREVFSPAAETEKQPWAFAGLTVVGMLSMLPLAKCFLRPLIPVAAGHLLVARQQAESTTAPKHLEPSAQAPTASSTAA</sequence>
<keyword evidence="2" id="KW-0472">Membrane</keyword>
<dbReference type="EMBL" id="JMCB01000001">
    <property type="protein sequence ID" value="KFE71745.1"/>
    <property type="molecule type" value="Genomic_DNA"/>
</dbReference>
<dbReference type="Proteomes" id="UP000028725">
    <property type="component" value="Unassembled WGS sequence"/>
</dbReference>
<feature type="compositionally biased region" description="Basic and acidic residues" evidence="1">
    <location>
        <begin position="110"/>
        <end position="122"/>
    </location>
</feature>
<keyword evidence="4" id="KW-1185">Reference proteome</keyword>
<keyword evidence="2" id="KW-1133">Transmembrane helix</keyword>